<feature type="region of interest" description="Disordered" evidence="2">
    <location>
        <begin position="661"/>
        <end position="687"/>
    </location>
</feature>
<dbReference type="PROSITE" id="PS50041">
    <property type="entry name" value="C_TYPE_LECTIN_2"/>
    <property type="match status" value="4"/>
</dbReference>
<dbReference type="EMBL" id="JBBPFD010000207">
    <property type="protein sequence ID" value="KAK7879746.1"/>
    <property type="molecule type" value="Genomic_DNA"/>
</dbReference>
<dbReference type="Gene3D" id="3.10.100.10">
    <property type="entry name" value="Mannose-Binding Protein A, subunit A"/>
    <property type="match status" value="4"/>
</dbReference>
<proteinExistence type="predicted"/>
<dbReference type="PROSITE" id="PS00615">
    <property type="entry name" value="C_TYPE_LECTIN_1"/>
    <property type="match status" value="2"/>
</dbReference>
<feature type="domain" description="C-type lectin" evidence="3">
    <location>
        <begin position="174"/>
        <end position="254"/>
    </location>
</feature>
<dbReference type="InterPro" id="IPR016186">
    <property type="entry name" value="C-type_lectin-like/link_sf"/>
</dbReference>
<dbReference type="PANTHER" id="PTHR45784">
    <property type="entry name" value="C-TYPE LECTIN DOMAIN FAMILY 20 MEMBER A-RELATED"/>
    <property type="match status" value="1"/>
</dbReference>
<feature type="domain" description="C-type lectin" evidence="3">
    <location>
        <begin position="291"/>
        <end position="354"/>
    </location>
</feature>
<protein>
    <recommendedName>
        <fullName evidence="3">C-type lectin domain-containing protein</fullName>
    </recommendedName>
</protein>
<sequence length="687" mass="78750">MDAHLSLLVLSVRTHKQTGPRGAFPLAQVDRRVGDPGSIPAQGMYLCSVTLSQEYDYHFININKTWSEAQAYCRDNYTDLATVRNQAEAERVCGSDSECPVSGAWIGLHRPGTTRVWHWSQPALEYQETEQVWYEGITYKEPDFPADDYRESCGVVSNNKWYDGDCDSMLYFICYNSSTNTSVVVNEEKKWLEALHYCREHYTDLIAGPQIQQLPLNTYYWMGLFRDSWVWSDGNSSSFRNWEVSENVLSDDWNPNTHSVPQCQSRRDGRVRLYRAETLICYEGLDSLSAYHFININKTWSEAQAYCRDNYTDLATLSNQTEAERVCGNVSECPVSGAWIGLHRPGTTRVWHWSQPALEYQENEQVCSAHLSARPRQDKRLLPFLSFFTIAVIRRISRVVPADPNPPRTVSFSHGPPRSPTDCLVLPRAAPYSRDRPVLPRTVSFSHGPPRTLADRLVLPLARRVLPWTVPFSRALSYLVLTCGVLPCHSPVSCRALPLLRTTHISSTNTSVVVSENKKWLEALHYCREQHTDLIAGPQMAQMPTLLNNYFYWMGLFRDSWVWSDGNNISFRNWDVSINVLSDNWNPTTQQCATVSAQKRWKSEDCNQKRPFICYGDPVKPEVTQKNVVKLVFHSDVDMTDPKNYKLMDKIQEQIGQPGVKVTWKTPPTKKKKAKEKSDVDCPHRRV</sequence>
<evidence type="ECO:0000259" key="3">
    <source>
        <dbReference type="PROSITE" id="PS50041"/>
    </source>
</evidence>
<dbReference type="InterPro" id="IPR016187">
    <property type="entry name" value="CTDL_fold"/>
</dbReference>
<feature type="domain" description="C-type lectin" evidence="3">
    <location>
        <begin position="52"/>
        <end position="175"/>
    </location>
</feature>
<dbReference type="SUPFAM" id="SSF56436">
    <property type="entry name" value="C-type lectin-like"/>
    <property type="match status" value="4"/>
</dbReference>
<keyword evidence="1" id="KW-1015">Disulfide bond</keyword>
<evidence type="ECO:0000313" key="4">
    <source>
        <dbReference type="EMBL" id="KAK7879746.1"/>
    </source>
</evidence>
<dbReference type="SMART" id="SM00034">
    <property type="entry name" value="CLECT"/>
    <property type="match status" value="3"/>
</dbReference>
<dbReference type="InterPro" id="IPR018378">
    <property type="entry name" value="C-type_lectin_CS"/>
</dbReference>
<dbReference type="Pfam" id="PF00059">
    <property type="entry name" value="Lectin_C"/>
    <property type="match status" value="3"/>
</dbReference>
<dbReference type="Proteomes" id="UP001460270">
    <property type="component" value="Unassembled WGS sequence"/>
</dbReference>
<comment type="caution">
    <text evidence="4">The sequence shown here is derived from an EMBL/GenBank/DDBJ whole genome shotgun (WGS) entry which is preliminary data.</text>
</comment>
<feature type="domain" description="C-type lectin" evidence="3">
    <location>
        <begin position="515"/>
        <end position="615"/>
    </location>
</feature>
<name>A0AAW0MSH6_9GOBI</name>
<evidence type="ECO:0000256" key="2">
    <source>
        <dbReference type="SAM" id="MobiDB-lite"/>
    </source>
</evidence>
<evidence type="ECO:0000256" key="1">
    <source>
        <dbReference type="ARBA" id="ARBA00023157"/>
    </source>
</evidence>
<dbReference type="InterPro" id="IPR001304">
    <property type="entry name" value="C-type_lectin-like"/>
</dbReference>
<evidence type="ECO:0000313" key="5">
    <source>
        <dbReference type="Proteomes" id="UP001460270"/>
    </source>
</evidence>
<accession>A0AAW0MSH6</accession>
<organism evidence="4 5">
    <name type="scientific">Mugilogobius chulae</name>
    <name type="common">yellowstripe goby</name>
    <dbReference type="NCBI Taxonomy" id="88201"/>
    <lineage>
        <taxon>Eukaryota</taxon>
        <taxon>Metazoa</taxon>
        <taxon>Chordata</taxon>
        <taxon>Craniata</taxon>
        <taxon>Vertebrata</taxon>
        <taxon>Euteleostomi</taxon>
        <taxon>Actinopterygii</taxon>
        <taxon>Neopterygii</taxon>
        <taxon>Teleostei</taxon>
        <taxon>Neoteleostei</taxon>
        <taxon>Acanthomorphata</taxon>
        <taxon>Gobiaria</taxon>
        <taxon>Gobiiformes</taxon>
        <taxon>Gobioidei</taxon>
        <taxon>Gobiidae</taxon>
        <taxon>Gobionellinae</taxon>
        <taxon>Mugilogobius</taxon>
    </lineage>
</organism>
<dbReference type="AlphaFoldDB" id="A0AAW0MSH6"/>
<reference evidence="5" key="1">
    <citation type="submission" date="2024-04" db="EMBL/GenBank/DDBJ databases">
        <title>Salinicola lusitanus LLJ914,a marine bacterium isolated from the Okinawa Trough.</title>
        <authorList>
            <person name="Li J."/>
        </authorList>
    </citation>
    <scope>NUCLEOTIDE SEQUENCE [LARGE SCALE GENOMIC DNA]</scope>
</reference>
<dbReference type="PANTHER" id="PTHR45784:SF3">
    <property type="entry name" value="C-TYPE LECTIN DOMAIN FAMILY 4 MEMBER K-LIKE-RELATED"/>
    <property type="match status" value="1"/>
</dbReference>
<gene>
    <name evidence="4" type="ORF">WMY93_030673</name>
</gene>
<keyword evidence="5" id="KW-1185">Reference proteome</keyword>
<feature type="compositionally biased region" description="Basic and acidic residues" evidence="2">
    <location>
        <begin position="676"/>
        <end position="687"/>
    </location>
</feature>